<dbReference type="Pfam" id="PF07920">
    <property type="entry name" value="DUF1684"/>
    <property type="match status" value="1"/>
</dbReference>
<evidence type="ECO:0008006" key="4">
    <source>
        <dbReference type="Google" id="ProtNLM"/>
    </source>
</evidence>
<dbReference type="Proteomes" id="UP001150538">
    <property type="component" value="Unassembled WGS sequence"/>
</dbReference>
<comment type="caution">
    <text evidence="2">The sequence shown here is derived from an EMBL/GenBank/DDBJ whole genome shotgun (WGS) entry which is preliminary data.</text>
</comment>
<evidence type="ECO:0000256" key="1">
    <source>
        <dbReference type="SAM" id="MobiDB-lite"/>
    </source>
</evidence>
<organism evidence="2 3">
    <name type="scientific">Mycoemilia scoparia</name>
    <dbReference type="NCBI Taxonomy" id="417184"/>
    <lineage>
        <taxon>Eukaryota</taxon>
        <taxon>Fungi</taxon>
        <taxon>Fungi incertae sedis</taxon>
        <taxon>Zoopagomycota</taxon>
        <taxon>Kickxellomycotina</taxon>
        <taxon>Kickxellomycetes</taxon>
        <taxon>Kickxellales</taxon>
        <taxon>Kickxellaceae</taxon>
        <taxon>Mycoemilia</taxon>
    </lineage>
</organism>
<name>A0A9W7ZSN2_9FUNG</name>
<dbReference type="AlphaFoldDB" id="A0A9W7ZSN2"/>
<keyword evidence="3" id="KW-1185">Reference proteome</keyword>
<accession>A0A9W7ZSN2</accession>
<reference evidence="2" key="1">
    <citation type="submission" date="2022-07" db="EMBL/GenBank/DDBJ databases">
        <title>Phylogenomic reconstructions and comparative analyses of Kickxellomycotina fungi.</title>
        <authorList>
            <person name="Reynolds N.K."/>
            <person name="Stajich J.E."/>
            <person name="Barry K."/>
            <person name="Grigoriev I.V."/>
            <person name="Crous P."/>
            <person name="Smith M.E."/>
        </authorList>
    </citation>
    <scope>NUCLEOTIDE SEQUENCE</scope>
    <source>
        <strain evidence="2">NBRC 100468</strain>
    </source>
</reference>
<dbReference type="PANTHER" id="PTHR41913:SF1">
    <property type="entry name" value="DUF1684 DOMAIN-CONTAINING PROTEIN"/>
    <property type="match status" value="1"/>
</dbReference>
<feature type="region of interest" description="Disordered" evidence="1">
    <location>
        <begin position="328"/>
        <end position="349"/>
    </location>
</feature>
<protein>
    <recommendedName>
        <fullName evidence="4">DUF1684 domain-containing protein</fullName>
    </recommendedName>
</protein>
<evidence type="ECO:0000313" key="3">
    <source>
        <dbReference type="Proteomes" id="UP001150538"/>
    </source>
</evidence>
<proteinExistence type="predicted"/>
<dbReference type="OrthoDB" id="10404897at2759"/>
<dbReference type="EMBL" id="JANBPU010000735">
    <property type="protein sequence ID" value="KAJ1909519.1"/>
    <property type="molecule type" value="Genomic_DNA"/>
</dbReference>
<gene>
    <name evidence="2" type="ORF">H4219_006392</name>
</gene>
<dbReference type="InterPro" id="IPR012467">
    <property type="entry name" value="DUF1684"/>
</dbReference>
<evidence type="ECO:0000313" key="2">
    <source>
        <dbReference type="EMBL" id="KAJ1909519.1"/>
    </source>
</evidence>
<sequence>MSSSAVRIDPTSQSYLQAIEQWHVQRNNFMKRDWLTLAGLVWIPEKNTKYTIGSDASKNDIEFPGTSTPAQLGALERLDNDRVRFTVTKESLDHFGDDIKVNDEPILAQTAKITTSDNGNVSIDLVPDSDVDSTNQTERESIVSYGSVTWYAIKRAGDRVGIRVKDSQNPPINQFQGIKYYPTKPEYVVDAQWQNLPKTQEEGEEGSRLVPKKLKIANLLGDIRETFASGYLRFKLPNDETSTEYKLYVEGSPDKELFVLFRDGTSGKSTYGSGRFIRINKPDPETGKVQIDFNKAFNPPCAFTPFATCPLPPMDNWLHLQAKANAASGSEKSGGSVEAGETVESQHHL</sequence>
<dbReference type="PANTHER" id="PTHR41913">
    <property type="entry name" value="DUF1684 DOMAIN-CONTAINING PROTEIN"/>
    <property type="match status" value="1"/>
</dbReference>